<protein>
    <recommendedName>
        <fullName evidence="5">Secreted protein</fullName>
    </recommendedName>
</protein>
<dbReference type="Proteomes" id="UP000770015">
    <property type="component" value="Unassembled WGS sequence"/>
</dbReference>
<evidence type="ECO:0000256" key="2">
    <source>
        <dbReference type="SAM" id="SignalP"/>
    </source>
</evidence>
<reference evidence="3" key="1">
    <citation type="journal article" date="2021" name="Nat. Commun.">
        <title>Genetic determinants of endophytism in the Arabidopsis root mycobiome.</title>
        <authorList>
            <person name="Mesny F."/>
            <person name="Miyauchi S."/>
            <person name="Thiergart T."/>
            <person name="Pickel B."/>
            <person name="Atanasova L."/>
            <person name="Karlsson M."/>
            <person name="Huettel B."/>
            <person name="Barry K.W."/>
            <person name="Haridas S."/>
            <person name="Chen C."/>
            <person name="Bauer D."/>
            <person name="Andreopoulos W."/>
            <person name="Pangilinan J."/>
            <person name="LaButti K."/>
            <person name="Riley R."/>
            <person name="Lipzen A."/>
            <person name="Clum A."/>
            <person name="Drula E."/>
            <person name="Henrissat B."/>
            <person name="Kohler A."/>
            <person name="Grigoriev I.V."/>
            <person name="Martin F.M."/>
            <person name="Hacquard S."/>
        </authorList>
    </citation>
    <scope>NUCLEOTIDE SEQUENCE</scope>
    <source>
        <strain evidence="3">MPI-SDFR-AT-0117</strain>
    </source>
</reference>
<feature type="compositionally biased region" description="Pro residues" evidence="1">
    <location>
        <begin position="79"/>
        <end position="91"/>
    </location>
</feature>
<evidence type="ECO:0000313" key="3">
    <source>
        <dbReference type="EMBL" id="KAH6685255.1"/>
    </source>
</evidence>
<keyword evidence="4" id="KW-1185">Reference proteome</keyword>
<evidence type="ECO:0000256" key="1">
    <source>
        <dbReference type="SAM" id="MobiDB-lite"/>
    </source>
</evidence>
<organism evidence="3 4">
    <name type="scientific">Plectosphaerella plurivora</name>
    <dbReference type="NCBI Taxonomy" id="936078"/>
    <lineage>
        <taxon>Eukaryota</taxon>
        <taxon>Fungi</taxon>
        <taxon>Dikarya</taxon>
        <taxon>Ascomycota</taxon>
        <taxon>Pezizomycotina</taxon>
        <taxon>Sordariomycetes</taxon>
        <taxon>Hypocreomycetidae</taxon>
        <taxon>Glomerellales</taxon>
        <taxon>Plectosphaerellaceae</taxon>
        <taxon>Plectosphaerella</taxon>
    </lineage>
</organism>
<gene>
    <name evidence="3" type="ORF">F5X68DRAFT_209765</name>
</gene>
<dbReference type="AlphaFoldDB" id="A0A9P8V7D0"/>
<evidence type="ECO:0008006" key="5">
    <source>
        <dbReference type="Google" id="ProtNLM"/>
    </source>
</evidence>
<feature type="chain" id="PRO_5040396488" description="Secreted protein" evidence="2">
    <location>
        <begin position="31"/>
        <end position="91"/>
    </location>
</feature>
<evidence type="ECO:0000313" key="4">
    <source>
        <dbReference type="Proteomes" id="UP000770015"/>
    </source>
</evidence>
<name>A0A9P8V7D0_9PEZI</name>
<sequence>MVGERNGRGGSFPGACTFQSFLLSVLGANALPLSHAHCGTVHPSCQGTPRRSSYGVPDIHISPRRRGPRDPDQTLPAPVSFPIPFPPPDCW</sequence>
<feature type="signal peptide" evidence="2">
    <location>
        <begin position="1"/>
        <end position="30"/>
    </location>
</feature>
<feature type="region of interest" description="Disordered" evidence="1">
    <location>
        <begin position="43"/>
        <end position="91"/>
    </location>
</feature>
<keyword evidence="2" id="KW-0732">Signal</keyword>
<comment type="caution">
    <text evidence="3">The sequence shown here is derived from an EMBL/GenBank/DDBJ whole genome shotgun (WGS) entry which is preliminary data.</text>
</comment>
<proteinExistence type="predicted"/>
<accession>A0A9P8V7D0</accession>
<dbReference type="EMBL" id="JAGSXJ010000015">
    <property type="protein sequence ID" value="KAH6685255.1"/>
    <property type="molecule type" value="Genomic_DNA"/>
</dbReference>